<proteinExistence type="predicted"/>
<evidence type="ECO:0000313" key="1">
    <source>
        <dbReference type="EMBL" id="KAG2330544.1"/>
    </source>
</evidence>
<dbReference type="AlphaFoldDB" id="A0A8X7WIV8"/>
<name>A0A8X7WIV8_BRACI</name>
<reference evidence="1 2" key="1">
    <citation type="submission" date="2020-02" db="EMBL/GenBank/DDBJ databases">
        <authorList>
            <person name="Ma Q."/>
            <person name="Huang Y."/>
            <person name="Song X."/>
            <person name="Pei D."/>
        </authorList>
    </citation>
    <scope>NUCLEOTIDE SEQUENCE [LARGE SCALE GENOMIC DNA]</scope>
    <source>
        <strain evidence="1">Sxm20200214</strain>
        <tissue evidence="1">Leaf</tissue>
    </source>
</reference>
<sequence length="125" mass="14132">MGQYIYSQPSSSSNSQDLTSLIEAEAEMYAAEAEISQWNAEAIHYEPSPEGDDGIPRTCYCGSEPVHRYSQTPKDPYRRKTWKGFQGVWRTIFVSLTRFTHVGRSHGCIWSLADVGRVKDSRSHG</sequence>
<dbReference type="EMBL" id="JAAMPC010000001">
    <property type="protein sequence ID" value="KAG2330544.1"/>
    <property type="molecule type" value="Genomic_DNA"/>
</dbReference>
<keyword evidence="2" id="KW-1185">Reference proteome</keyword>
<comment type="caution">
    <text evidence="1">The sequence shown here is derived from an EMBL/GenBank/DDBJ whole genome shotgun (WGS) entry which is preliminary data.</text>
</comment>
<dbReference type="Proteomes" id="UP000886595">
    <property type="component" value="Unassembled WGS sequence"/>
</dbReference>
<organism evidence="1 2">
    <name type="scientific">Brassica carinata</name>
    <name type="common">Ethiopian mustard</name>
    <name type="synonym">Abyssinian cabbage</name>
    <dbReference type="NCBI Taxonomy" id="52824"/>
    <lineage>
        <taxon>Eukaryota</taxon>
        <taxon>Viridiplantae</taxon>
        <taxon>Streptophyta</taxon>
        <taxon>Embryophyta</taxon>
        <taxon>Tracheophyta</taxon>
        <taxon>Spermatophyta</taxon>
        <taxon>Magnoliopsida</taxon>
        <taxon>eudicotyledons</taxon>
        <taxon>Gunneridae</taxon>
        <taxon>Pentapetalae</taxon>
        <taxon>rosids</taxon>
        <taxon>malvids</taxon>
        <taxon>Brassicales</taxon>
        <taxon>Brassicaceae</taxon>
        <taxon>Brassiceae</taxon>
        <taxon>Brassica</taxon>
    </lineage>
</organism>
<protein>
    <submittedName>
        <fullName evidence="1">Uncharacterized protein</fullName>
    </submittedName>
</protein>
<accession>A0A8X7WIV8</accession>
<gene>
    <name evidence="1" type="ORF">Bca52824_001724</name>
</gene>
<evidence type="ECO:0000313" key="2">
    <source>
        <dbReference type="Proteomes" id="UP000886595"/>
    </source>
</evidence>